<dbReference type="AlphaFoldDB" id="A0A1I8GAG3"/>
<dbReference type="WBParaSite" id="maker-uti_cns_0001208-snap-gene-0.2-mRNA-1">
    <property type="protein sequence ID" value="maker-uti_cns_0001208-snap-gene-0.2-mRNA-1"/>
    <property type="gene ID" value="maker-uti_cns_0001208-snap-gene-0.2"/>
</dbReference>
<proteinExistence type="predicted"/>
<evidence type="ECO:0000313" key="1">
    <source>
        <dbReference type="Proteomes" id="UP000095280"/>
    </source>
</evidence>
<dbReference type="Proteomes" id="UP000095280">
    <property type="component" value="Unplaced"/>
</dbReference>
<name>A0A1I8GAG3_9PLAT</name>
<organism evidence="1 2">
    <name type="scientific">Macrostomum lignano</name>
    <dbReference type="NCBI Taxonomy" id="282301"/>
    <lineage>
        <taxon>Eukaryota</taxon>
        <taxon>Metazoa</taxon>
        <taxon>Spiralia</taxon>
        <taxon>Lophotrochozoa</taxon>
        <taxon>Platyhelminthes</taxon>
        <taxon>Rhabditophora</taxon>
        <taxon>Macrostomorpha</taxon>
        <taxon>Macrostomida</taxon>
        <taxon>Macrostomidae</taxon>
        <taxon>Macrostomum</taxon>
    </lineage>
</organism>
<reference evidence="2" key="1">
    <citation type="submission" date="2016-11" db="UniProtKB">
        <authorList>
            <consortium name="WormBaseParasite"/>
        </authorList>
    </citation>
    <scope>IDENTIFICATION</scope>
</reference>
<evidence type="ECO:0000313" key="2">
    <source>
        <dbReference type="WBParaSite" id="maker-uti_cns_0001208-snap-gene-0.2-mRNA-1"/>
    </source>
</evidence>
<sequence>MDRDGTNFKYDEVTVCELKNSELQACPDKVDYLVNVPFSEVSSKASTRSHCCESSCCTADVQFALKLISDDSRSDINSFY</sequence>
<protein>
    <submittedName>
        <fullName evidence="2">PDGF_2 domain-containing protein</fullName>
    </submittedName>
</protein>
<accession>A0A1I8GAG3</accession>
<keyword evidence="1" id="KW-1185">Reference proteome</keyword>